<evidence type="ECO:0000313" key="7">
    <source>
        <dbReference type="Proteomes" id="UP000198984"/>
    </source>
</evidence>
<keyword evidence="1" id="KW-0378">Hydrolase</keyword>
<organism evidence="6 7">
    <name type="scientific">Chitinophaga rupis</name>
    <dbReference type="NCBI Taxonomy" id="573321"/>
    <lineage>
        <taxon>Bacteria</taxon>
        <taxon>Pseudomonadati</taxon>
        <taxon>Bacteroidota</taxon>
        <taxon>Chitinophagia</taxon>
        <taxon>Chitinophagales</taxon>
        <taxon>Chitinophagaceae</taxon>
        <taxon>Chitinophaga</taxon>
    </lineage>
</organism>
<dbReference type="InterPro" id="IPR024240">
    <property type="entry name" value="NAGLU_N"/>
</dbReference>
<dbReference type="Gene3D" id="3.30.379.10">
    <property type="entry name" value="Chitobiase/beta-hexosaminidase domain 2-like"/>
    <property type="match status" value="1"/>
</dbReference>
<dbReference type="OrthoDB" id="179563at2"/>
<proteinExistence type="predicted"/>
<dbReference type="PANTHER" id="PTHR12872:SF1">
    <property type="entry name" value="ALPHA-N-ACETYLGLUCOSAMINIDASE"/>
    <property type="match status" value="1"/>
</dbReference>
<reference evidence="6 7" key="1">
    <citation type="submission" date="2016-10" db="EMBL/GenBank/DDBJ databases">
        <authorList>
            <person name="de Groot N.N."/>
        </authorList>
    </citation>
    <scope>NUCLEOTIDE SEQUENCE [LARGE SCALE GENOMIC DNA]</scope>
    <source>
        <strain evidence="6 7">DSM 21039</strain>
    </source>
</reference>
<dbReference type="InterPro" id="IPR024733">
    <property type="entry name" value="NAGLU_tim-barrel"/>
</dbReference>
<feature type="domain" description="Alpha-N-acetylglucosaminidase tim-barrel" evidence="3">
    <location>
        <begin position="127"/>
        <end position="458"/>
    </location>
</feature>
<dbReference type="AlphaFoldDB" id="A0A1H7QHN4"/>
<gene>
    <name evidence="6" type="ORF">SAMN04488505_102349</name>
</gene>
<feature type="chain" id="PRO_5011674509" evidence="2">
    <location>
        <begin position="26"/>
        <end position="739"/>
    </location>
</feature>
<dbReference type="Gene3D" id="1.20.120.670">
    <property type="entry name" value="N-acetyl-b-d-glucoasminidase"/>
    <property type="match status" value="1"/>
</dbReference>
<dbReference type="Pfam" id="PF12971">
    <property type="entry name" value="NAGLU_N"/>
    <property type="match status" value="1"/>
</dbReference>
<dbReference type="Gene3D" id="3.20.20.80">
    <property type="entry name" value="Glycosidases"/>
    <property type="match status" value="1"/>
</dbReference>
<feature type="signal peptide" evidence="2">
    <location>
        <begin position="1"/>
        <end position="25"/>
    </location>
</feature>
<evidence type="ECO:0000256" key="2">
    <source>
        <dbReference type="SAM" id="SignalP"/>
    </source>
</evidence>
<keyword evidence="2" id="KW-0732">Signal</keyword>
<evidence type="ECO:0000313" key="6">
    <source>
        <dbReference type="EMBL" id="SEL47453.1"/>
    </source>
</evidence>
<dbReference type="RefSeq" id="WP_089909444.1">
    <property type="nucleotide sequence ID" value="NZ_FOBB01000002.1"/>
</dbReference>
<feature type="domain" description="Alpha-N-acetylglucosaminidase N-terminal" evidence="4">
    <location>
        <begin position="33"/>
        <end position="112"/>
    </location>
</feature>
<name>A0A1H7QHN4_9BACT</name>
<dbReference type="Pfam" id="PF05089">
    <property type="entry name" value="NAGLU"/>
    <property type="match status" value="1"/>
</dbReference>
<sequence length="739" mass="84930">MQSSFLKVFYTGLLCLLGAVLQIHAAAPPDKTAIDGLVKRVLKEQAAHFETAFIPQENGKDVFELESSKGKILLKGSNGLSIASALNYYLHHYAHCDVSWNGTNLQLPQPLPVVDARVHKTTPYKYRYYLNYCTFNYTISWWKWDRWQWEIDWMALNGINMPLALTGQNSIWDRVYKSLGFTDKDLSNFYSGPTYFNWFWMGNLDGWGGPLPQSFMKGHEALQKQILERERSLGMTPVLPAFTGHVPPAFKDKFPNAKVKRTNWDAGFDDVYILDPGDPMFAEIGRRFMEEEIRTFGTDHLYSSDTFNENLPPTNDSVFLHQISKKIYQSMAAVDTAAIWVMQGWMFHYQKDFWHPAQIQALMTAAPDDKMVVLDLFSENYPVWNRTEAYYGKQWIWCMLQNFGGNISMYGRMDNVANDPANALHDPSARNLVGIGVTPEGIEQNPVMYALMLENVWRDQPIDLNTWLKAYALRRYGRQNDAAEKAWDILHKTVYSGRLTEGGPESILTGRPGFKTETTRTKTMLAYDPGALIPAWDNMIQAAAALKSSDGFQYDVVDVTRQVLANYADSLQQQFARAYQHNDAAAFKKYSGQFIVLLTDMDRLLATRKDFLLGRWLEDAKGWGTTPAEKALFEKNARDLVTLWGDKNSELHEYSSRQWSGLINNFYKARWAQFFTYVNTCMQQHKPVDEKYFDEKMKDWEWQWVNAHELYTATPKGNAVATAKELYTKYSGVIKATYN</sequence>
<dbReference type="InterPro" id="IPR007781">
    <property type="entry name" value="NAGLU"/>
</dbReference>
<dbReference type="Pfam" id="PF12972">
    <property type="entry name" value="NAGLU_C"/>
    <property type="match status" value="1"/>
</dbReference>
<evidence type="ECO:0000259" key="3">
    <source>
        <dbReference type="Pfam" id="PF05089"/>
    </source>
</evidence>
<dbReference type="GO" id="GO:0005975">
    <property type="term" value="P:carbohydrate metabolic process"/>
    <property type="evidence" value="ECO:0007669"/>
    <property type="project" value="UniProtKB-ARBA"/>
</dbReference>
<keyword evidence="7" id="KW-1185">Reference proteome</keyword>
<evidence type="ECO:0000256" key="1">
    <source>
        <dbReference type="ARBA" id="ARBA00022801"/>
    </source>
</evidence>
<dbReference type="PANTHER" id="PTHR12872">
    <property type="entry name" value="ALPHA-N-ACETYLGLUCOSAMINIDASE"/>
    <property type="match status" value="1"/>
</dbReference>
<feature type="domain" description="Alpha-N-acetylglucosaminidase C-terminal" evidence="5">
    <location>
        <begin position="467"/>
        <end position="729"/>
    </location>
</feature>
<dbReference type="InterPro" id="IPR029018">
    <property type="entry name" value="Hex-like_dom2"/>
</dbReference>
<accession>A0A1H7QHN4</accession>
<protein>
    <submittedName>
        <fullName evidence="6">Alpha-N-acetylglucosaminidase</fullName>
    </submittedName>
</protein>
<evidence type="ECO:0000259" key="5">
    <source>
        <dbReference type="Pfam" id="PF12972"/>
    </source>
</evidence>
<dbReference type="InterPro" id="IPR024732">
    <property type="entry name" value="NAGLU_C"/>
</dbReference>
<dbReference type="GO" id="GO:0016787">
    <property type="term" value="F:hydrolase activity"/>
    <property type="evidence" value="ECO:0007669"/>
    <property type="project" value="UniProtKB-KW"/>
</dbReference>
<evidence type="ECO:0000259" key="4">
    <source>
        <dbReference type="Pfam" id="PF12971"/>
    </source>
</evidence>
<dbReference type="Proteomes" id="UP000198984">
    <property type="component" value="Unassembled WGS sequence"/>
</dbReference>
<dbReference type="STRING" id="573321.SAMN04488505_102349"/>
<dbReference type="EMBL" id="FOBB01000002">
    <property type="protein sequence ID" value="SEL47453.1"/>
    <property type="molecule type" value="Genomic_DNA"/>
</dbReference>